<feature type="compositionally biased region" description="Low complexity" evidence="11">
    <location>
        <begin position="2133"/>
        <end position="2152"/>
    </location>
</feature>
<feature type="repeat" description="ANK" evidence="8">
    <location>
        <begin position="1071"/>
        <end position="1103"/>
    </location>
</feature>
<evidence type="ECO:0000256" key="4">
    <source>
        <dbReference type="ARBA" id="ARBA00022737"/>
    </source>
</evidence>
<dbReference type="PROSITE" id="PS50297">
    <property type="entry name" value="ANK_REP_REGION"/>
    <property type="match status" value="18"/>
</dbReference>
<dbReference type="GO" id="GO:0003723">
    <property type="term" value="F:RNA binding"/>
    <property type="evidence" value="ECO:0007669"/>
    <property type="project" value="UniProtKB-UniRule"/>
</dbReference>
<dbReference type="FunFam" id="1.25.40.20:FF:000046">
    <property type="entry name" value="Ankyrin repeat and KH domain-containing protein 1"/>
    <property type="match status" value="1"/>
</dbReference>
<dbReference type="FunFam" id="1.25.40.20:FF:000012">
    <property type="entry name" value="ankyrin repeat domain-containing protein 17 isoform X1"/>
    <property type="match status" value="1"/>
</dbReference>
<dbReference type="CDD" id="cd22503">
    <property type="entry name" value="KH-I_ANKHD1"/>
    <property type="match status" value="1"/>
</dbReference>
<feature type="domain" description="K Homology" evidence="12">
    <location>
        <begin position="1541"/>
        <end position="1611"/>
    </location>
</feature>
<feature type="compositionally biased region" description="Polar residues" evidence="11">
    <location>
        <begin position="2173"/>
        <end position="2190"/>
    </location>
</feature>
<feature type="compositionally biased region" description="Polar residues" evidence="11">
    <location>
        <begin position="1449"/>
        <end position="1461"/>
    </location>
</feature>
<feature type="compositionally biased region" description="Acidic residues" evidence="11">
    <location>
        <begin position="1332"/>
        <end position="1348"/>
    </location>
</feature>
<evidence type="ECO:0000256" key="6">
    <source>
        <dbReference type="ARBA" id="ARBA00023043"/>
    </source>
</evidence>
<evidence type="ECO:0000256" key="2">
    <source>
        <dbReference type="ARBA" id="ARBA00022490"/>
    </source>
</evidence>
<proteinExistence type="predicted"/>
<feature type="region of interest" description="Disordered" evidence="11">
    <location>
        <begin position="854"/>
        <end position="888"/>
    </location>
</feature>
<evidence type="ECO:0000256" key="9">
    <source>
        <dbReference type="PROSITE-ProRule" id="PRU00117"/>
    </source>
</evidence>
<reference evidence="13" key="2">
    <citation type="submission" date="2025-09" db="UniProtKB">
        <authorList>
            <consortium name="Ensembl"/>
        </authorList>
    </citation>
    <scope>IDENTIFICATION</scope>
</reference>
<feature type="compositionally biased region" description="Basic and acidic residues" evidence="11">
    <location>
        <begin position="1312"/>
        <end position="1331"/>
    </location>
</feature>
<dbReference type="GO" id="GO:0005737">
    <property type="term" value="C:cytoplasm"/>
    <property type="evidence" value="ECO:0007669"/>
    <property type="project" value="UniProtKB-SubCell"/>
</dbReference>
<dbReference type="FunFam" id="1.25.40.20:FF:000156">
    <property type="entry name" value="ankyrin repeat and KH domain-containing protein 1-like isoform X6"/>
    <property type="match status" value="1"/>
</dbReference>
<feature type="compositionally biased region" description="Low complexity" evidence="11">
    <location>
        <begin position="1831"/>
        <end position="1843"/>
    </location>
</feature>
<dbReference type="Proteomes" id="UP000694522">
    <property type="component" value="Unplaced"/>
</dbReference>
<feature type="repeat" description="ANK" evidence="8">
    <location>
        <begin position="1002"/>
        <end position="1034"/>
    </location>
</feature>
<dbReference type="SMART" id="SM00322">
    <property type="entry name" value="KH"/>
    <property type="match status" value="1"/>
</dbReference>
<feature type="compositionally biased region" description="Low complexity" evidence="11">
    <location>
        <begin position="2191"/>
        <end position="2214"/>
    </location>
</feature>
<dbReference type="GO" id="GO:0045087">
    <property type="term" value="P:innate immune response"/>
    <property type="evidence" value="ECO:0007669"/>
    <property type="project" value="TreeGrafter"/>
</dbReference>
<feature type="repeat" description="ANK" evidence="8">
    <location>
        <begin position="216"/>
        <end position="248"/>
    </location>
</feature>
<dbReference type="SUPFAM" id="SSF48403">
    <property type="entry name" value="Ankyrin repeat"/>
    <property type="match status" value="2"/>
</dbReference>
<dbReference type="SMART" id="SM00248">
    <property type="entry name" value="ANK"/>
    <property type="match status" value="23"/>
</dbReference>
<dbReference type="InterPro" id="IPR004087">
    <property type="entry name" value="KH_dom"/>
</dbReference>
<dbReference type="PRINTS" id="PR01415">
    <property type="entry name" value="ANKYRIN"/>
</dbReference>
<feature type="compositionally biased region" description="Polar residues" evidence="11">
    <location>
        <begin position="1500"/>
        <end position="1528"/>
    </location>
</feature>
<keyword evidence="4" id="KW-0677">Repeat</keyword>
<feature type="compositionally biased region" description="Polar residues" evidence="11">
    <location>
        <begin position="2215"/>
        <end position="2225"/>
    </location>
</feature>
<feature type="repeat" description="ANK" evidence="8">
    <location>
        <begin position="183"/>
        <end position="215"/>
    </location>
</feature>
<feature type="compositionally biased region" description="Low complexity" evidence="11">
    <location>
        <begin position="1748"/>
        <end position="1759"/>
    </location>
</feature>
<dbReference type="FunFam" id="1.25.40.20:FF:000068">
    <property type="entry name" value="ankyrin repeat domain-containing protein 17 isoform X5"/>
    <property type="match status" value="1"/>
</dbReference>
<feature type="compositionally biased region" description="Basic residues" evidence="11">
    <location>
        <begin position="1301"/>
        <end position="1311"/>
    </location>
</feature>
<reference evidence="13" key="1">
    <citation type="submission" date="2025-08" db="UniProtKB">
        <authorList>
            <consortium name="Ensembl"/>
        </authorList>
    </citation>
    <scope>IDENTIFICATION</scope>
</reference>
<sequence>MVILIYFFFNLGKQVESFILDQEDLDNPVLKTTSDLFLSSTAEGADLRTVDPETQARLEALLEAAGIGKLSTADGKAFADPEVLRRLTSSVSCALDEAAAALTRMRAENNHNAGQVDNRSLAEACSDGDVNAVRKLLDEGRSVNEHTEEGESLLCLACSAGYYELAQVLLAMHANVEDRGNKGDITPLMAAASGGYVDIVKLLLVHCADVNAQSSTGNTALTYACAGGFVDIVKVLLKAGANIEDHNENGHTPLMEAASAGHVEVARVLLEYGAGINTHSNEFKESALTLACYKGHLDMVRFLLEAGADQEHKTDEMHTALMEACMDGHVEVARLLLDSGAQVNMPADSFESPLTLAACGGHVELAALLIERGANLEEVNDEGYTPLMEAAREGHEEMVALLLAQGANINAQTEETQETALTLACCGGFSEVADFLIKAGADIELGCSTPLMEAAQEGHLELVKYLLAAGANVNRATANNDHTVVSLACAGGHLAVVELLLAHGADPTHRLKLFNGLVNDGSTMLIEAAKGGHTNVVSYLLDYPNNVLSVPAADLSQLTPPSQDQSQVPRVPVHTLAMVVPPQEPDRTPQENSPPLLGVVKGASKQKSSSLQVADKDLLPPFHPYQPLECIVEETEGKLNELGQRISAIEKAQLKSLELIQGEPLNKDKIEELKKNREEQVQKKKKILKELQKVERQLQMKTQQQFTKEYLETKGQTDTPLPLQQQCPLTGVFPEVEADKGLPEDNFSGLPQVDTILSKDDEQQQSPPPAEQIEFVPIQPLPAPQCNFSGNLGYNGTESLELQKALGNQQNVGQQQQIAGQGLLVQEPDGLMVATPAQTLTDTLDDLIAAVNSRVPSGSTSSSHATESPTPEPCSQASSNVPSQSVLPMYPSVDIDAHTESNHDTALTLACAGGHEELVSVLIARGANIEHRDKKGFTPLILAATAGHVGVVEILLDKGGDIEAQSERTKDTPLSLACSGGRQEVVDLLLARGANKEHRNVSDYTPLSLAASGGYVNIIKILLNAGAEINSRTGSKLGISPLMLAAMNGHVPAVKLLLDMGSDINAQIETNRNTALTLACFQGRAEVVSLLLDRKANVEHRAKTGLTPLMEAASGGYAEVGRVLLDKGADVNAPPVPSSRDTALTIAADKGHYKFCELLINRGAHIDVRNKKGNTPLWLAANGGHYDVVQLLVQAGADVDAADNRKITPLMSAFRKGHVKVVQFLVKEVNQFPSDIECMRYIATITDKDLLKKCHQCVETIVKAKDQQAAEANKNATILLKELDLEKSREESRKQALAAKREKRKEKRKKKKEEQKRKQEEDEENKPKETLELQEDDDEEENDDEEIPIEPPSATTTTTIGISATSTTFTNAFGKKRANVVTTPSTNRKNKKNKTKETPQNMQIILPDQHISLAQQKADKNKINGEPRGGGASGNSDSDNLDSTDCNSESSSGGKSQELNFTMDTNSSERRYASLLIPSQEEKTSTSASKTPTRLDGEGHSNSLSTTYKPVSLPLTSPNVKLNLTSPKRGQKREEGWKEVVRRSKKLSVPASVVSRIMGRGGCNITAIQDVTGAHIDVDKQKDKNGERMITIRGGTESTRYAVQLINALIQDPAKELEDLIPKTHIRTPASSSKSIHANFSSGVSTASASNKNSFPLGAPPLVTSQSSTLSTFQPTNKLNKNVPANVRSSFPVSLPLAYSHPHFALLAAQTMQQIRHPRLPMAQFGGTFSPSPNTWGPFPVRPVNPGSTNSSPKHNSSSRVGNQNGNILQTESPGLATSTCPITVSSVAASTQPLCVTSNRTPSSVRKQLFACVPKTSAAATAISTVTSTCSTMPSASSAPPSNGQVPPAFLPSNAPQAQHSALKADSFSAVSAPKEKVAAPDQPTASVCAPTSVASSCSMSASSNSGVTETRPSSSPAPLNNVQDEILPTSMSEISPSVPMPFSSSSETAPLSLASPRSVVADNQDNSNLPQVAVPAPRVTHRMQSRGSFYSVVPNANLHQDPQSIFVTNQVPLTPSQGPPAAVQLSSAMNVMNGSQMHINPANKSLPPTFGPATLFNHFSSLFDSSQVPANQGWGDCPLSTRAAADPSFTVQSTFLNNSVLGHVENVHPDNSKAPGFRPPSQRVSTSPVGLPSLDPSNSSTTSSSGPLTGFSANIQGARVYLQGPAPVGTPSFNRQHFSPHPWTSATNSCESPIPSVSSGSSSPLSAASAPSNLGQPKTGNANQDRKVPPPIGTERLARIRQGGSVTPTPLGTNFTAPVGHSGIWSFGVNSVSEGLSGWSQPVMGNHPMHQQLSDPGTFSQHQPMERDDSGIVAPSNIFHQPMPNSFGLPISMYGGTLIPSHPQLADGPGGPLFNGLHTPDPAWNPMIKVVQNSTECTDAQQVVWLPSSTFLSGDISSIPPAFGRYPHHLRPQVPAGVQEFTRGQDPSLLPAPDPRCHISGPVQPRQAGGAQGAE</sequence>
<feature type="repeat" description="ANK" evidence="8">
    <location>
        <begin position="1104"/>
        <end position="1136"/>
    </location>
</feature>
<feature type="repeat" description="ANK" evidence="8">
    <location>
        <begin position="902"/>
        <end position="934"/>
    </location>
</feature>
<evidence type="ECO:0000259" key="12">
    <source>
        <dbReference type="SMART" id="SM00322"/>
    </source>
</evidence>
<feature type="compositionally biased region" description="Low complexity" evidence="11">
    <location>
        <begin position="856"/>
        <end position="869"/>
    </location>
</feature>
<feature type="repeat" description="ANK" evidence="8">
    <location>
        <begin position="316"/>
        <end position="348"/>
    </location>
</feature>
<feature type="region of interest" description="Disordered" evidence="11">
    <location>
        <begin position="1289"/>
        <end position="1363"/>
    </location>
</feature>
<feature type="region of interest" description="Disordered" evidence="11">
    <location>
        <begin position="1375"/>
        <end position="1402"/>
    </location>
</feature>
<organism evidence="13 14">
    <name type="scientific">Amazona collaria</name>
    <name type="common">yellow-billed parrot</name>
    <dbReference type="NCBI Taxonomy" id="241587"/>
    <lineage>
        <taxon>Eukaryota</taxon>
        <taxon>Metazoa</taxon>
        <taxon>Chordata</taxon>
        <taxon>Craniata</taxon>
        <taxon>Vertebrata</taxon>
        <taxon>Euteleostomi</taxon>
        <taxon>Archelosauria</taxon>
        <taxon>Archosauria</taxon>
        <taxon>Dinosauria</taxon>
        <taxon>Saurischia</taxon>
        <taxon>Theropoda</taxon>
        <taxon>Coelurosauria</taxon>
        <taxon>Aves</taxon>
        <taxon>Neognathae</taxon>
        <taxon>Neoaves</taxon>
        <taxon>Telluraves</taxon>
        <taxon>Australaves</taxon>
        <taxon>Psittaciformes</taxon>
        <taxon>Psittacidae</taxon>
        <taxon>Amazona</taxon>
    </lineage>
</organism>
<evidence type="ECO:0000256" key="10">
    <source>
        <dbReference type="SAM" id="Coils"/>
    </source>
</evidence>
<feature type="compositionally biased region" description="Low complexity" evidence="11">
    <location>
        <begin position="1434"/>
        <end position="1448"/>
    </location>
</feature>
<evidence type="ECO:0000256" key="3">
    <source>
        <dbReference type="ARBA" id="ARBA00022553"/>
    </source>
</evidence>
<feature type="repeat" description="ANK" evidence="8">
    <location>
        <begin position="249"/>
        <end position="281"/>
    </location>
</feature>
<keyword evidence="14" id="KW-1185">Reference proteome</keyword>
<protein>
    <recommendedName>
        <fullName evidence="12">K Homology domain-containing protein</fullName>
    </recommendedName>
</protein>
<dbReference type="Pfam" id="PF00013">
    <property type="entry name" value="KH_1"/>
    <property type="match status" value="1"/>
</dbReference>
<evidence type="ECO:0000256" key="8">
    <source>
        <dbReference type="PROSITE-ProRule" id="PRU00023"/>
    </source>
</evidence>
<feature type="repeat" description="ANK" evidence="8">
    <location>
        <begin position="935"/>
        <end position="967"/>
    </location>
</feature>
<dbReference type="SUPFAM" id="SSF140860">
    <property type="entry name" value="Pseudo ankyrin repeat-like"/>
    <property type="match status" value="1"/>
</dbReference>
<keyword evidence="2" id="KW-0963">Cytoplasm</keyword>
<evidence type="ECO:0000313" key="14">
    <source>
        <dbReference type="Proteomes" id="UP000694522"/>
    </source>
</evidence>
<dbReference type="SUPFAM" id="SSF54791">
    <property type="entry name" value="Eukaryotic type KH-domain (KH-domain type I)"/>
    <property type="match status" value="1"/>
</dbReference>
<dbReference type="PANTHER" id="PTHR23206">
    <property type="entry name" value="MASK PROTEIN"/>
    <property type="match status" value="1"/>
</dbReference>
<feature type="compositionally biased region" description="Polar residues" evidence="11">
    <location>
        <begin position="875"/>
        <end position="886"/>
    </location>
</feature>
<evidence type="ECO:0000256" key="5">
    <source>
        <dbReference type="ARBA" id="ARBA00022884"/>
    </source>
</evidence>
<keyword evidence="7 10" id="KW-0175">Coiled coil</keyword>
<keyword evidence="5 9" id="KW-0694">RNA-binding</keyword>
<keyword evidence="3" id="KW-0597">Phosphoprotein</keyword>
<dbReference type="InterPro" id="IPR004088">
    <property type="entry name" value="KH_dom_type_1"/>
</dbReference>
<dbReference type="Ensembl" id="ENSACOT00000016549.1">
    <property type="protein sequence ID" value="ENSACOP00000015979.1"/>
    <property type="gene ID" value="ENSACOG00000006935.1"/>
</dbReference>
<feature type="repeat" description="ANK" evidence="8">
    <location>
        <begin position="283"/>
        <end position="315"/>
    </location>
</feature>
<dbReference type="InterPro" id="IPR036770">
    <property type="entry name" value="Ankyrin_rpt-contain_sf"/>
</dbReference>
<dbReference type="InterPro" id="IPR002110">
    <property type="entry name" value="Ankyrin_rpt"/>
</dbReference>
<name>A0A8B9FX67_9PSIT</name>
<evidence type="ECO:0000256" key="1">
    <source>
        <dbReference type="ARBA" id="ARBA00004496"/>
    </source>
</evidence>
<feature type="compositionally biased region" description="Polar residues" evidence="11">
    <location>
        <begin position="1908"/>
        <end position="1936"/>
    </location>
</feature>
<feature type="repeat" description="ANK" evidence="8">
    <location>
        <begin position="1037"/>
        <end position="1069"/>
    </location>
</feature>
<dbReference type="Pfam" id="PF12796">
    <property type="entry name" value="Ank_2"/>
    <property type="match status" value="8"/>
</dbReference>
<feature type="region of interest" description="Disordered" evidence="11">
    <location>
        <begin position="1476"/>
        <end position="1534"/>
    </location>
</feature>
<feature type="region of interest" description="Disordered" evidence="11">
    <location>
        <begin position="2425"/>
        <end position="2457"/>
    </location>
</feature>
<feature type="region of interest" description="Disordered" evidence="11">
    <location>
        <begin position="1727"/>
        <end position="1775"/>
    </location>
</feature>
<dbReference type="FunFam" id="1.25.40.20:FF:000026">
    <property type="entry name" value="ankyrin repeat domain-containing protein 17 isoform X3"/>
    <property type="match status" value="1"/>
</dbReference>
<feature type="repeat" description="ANK" evidence="8">
    <location>
        <begin position="480"/>
        <end position="512"/>
    </location>
</feature>
<dbReference type="InterPro" id="IPR051631">
    <property type="entry name" value="Ankyrin-KH/SAM_domain"/>
</dbReference>
<dbReference type="FunFam" id="3.30.1370.10:FF:000029">
    <property type="entry name" value="ankyrin repeat and KH domain-containing protein 1 isoform X2"/>
    <property type="match status" value="1"/>
</dbReference>
<accession>A0A8B9FX67</accession>
<keyword evidence="6 8" id="KW-0040">ANK repeat</keyword>
<evidence type="ECO:0000256" key="7">
    <source>
        <dbReference type="ARBA" id="ARBA00023054"/>
    </source>
</evidence>
<dbReference type="PROSITE" id="PS50088">
    <property type="entry name" value="ANK_REPEAT"/>
    <property type="match status" value="18"/>
</dbReference>
<feature type="compositionally biased region" description="Low complexity" evidence="11">
    <location>
        <begin position="1937"/>
        <end position="1948"/>
    </location>
</feature>
<feature type="compositionally biased region" description="Low complexity" evidence="11">
    <location>
        <begin position="1352"/>
        <end position="1363"/>
    </location>
</feature>
<feature type="repeat" description="ANK" evidence="8">
    <location>
        <begin position="1172"/>
        <end position="1204"/>
    </location>
</feature>
<feature type="repeat" description="ANK" evidence="8">
    <location>
        <begin position="446"/>
        <end position="478"/>
    </location>
</feature>
<dbReference type="InterPro" id="IPR036612">
    <property type="entry name" value="KH_dom_type_1_sf"/>
</dbReference>
<feature type="region of interest" description="Disordered" evidence="11">
    <location>
        <begin position="2108"/>
        <end position="2152"/>
    </location>
</feature>
<dbReference type="Pfam" id="PF00023">
    <property type="entry name" value="Ank"/>
    <property type="match status" value="2"/>
</dbReference>
<feature type="region of interest" description="Disordered" evidence="11">
    <location>
        <begin position="2168"/>
        <end position="2233"/>
    </location>
</feature>
<dbReference type="Gene3D" id="3.30.1370.10">
    <property type="entry name" value="K Homology domain, type 1"/>
    <property type="match status" value="1"/>
</dbReference>
<dbReference type="PROSITE" id="PS50084">
    <property type="entry name" value="KH_TYPE_1"/>
    <property type="match status" value="1"/>
</dbReference>
<dbReference type="Gene3D" id="1.25.40.20">
    <property type="entry name" value="Ankyrin repeat-containing domain"/>
    <property type="match status" value="6"/>
</dbReference>
<dbReference type="PANTHER" id="PTHR23206:SF5">
    <property type="entry name" value="ANKYRIN REPEAT AND KH DOMAIN-CONTAINING PROTEIN 1"/>
    <property type="match status" value="1"/>
</dbReference>
<feature type="repeat" description="ANK" evidence="8">
    <location>
        <begin position="969"/>
        <end position="1001"/>
    </location>
</feature>
<dbReference type="FunFam" id="1.25.40.20:FF:000055">
    <property type="entry name" value="ankyrin repeat domain-containing protein 17 isoform X2"/>
    <property type="match status" value="1"/>
</dbReference>
<feature type="region of interest" description="Disordered" evidence="11">
    <location>
        <begin position="1831"/>
        <end position="1870"/>
    </location>
</feature>
<feature type="compositionally biased region" description="Polar residues" evidence="11">
    <location>
        <begin position="1760"/>
        <end position="1775"/>
    </location>
</feature>
<feature type="repeat" description="ANK" evidence="8">
    <location>
        <begin position="1139"/>
        <end position="1171"/>
    </location>
</feature>
<dbReference type="GO" id="GO:0005634">
    <property type="term" value="C:nucleus"/>
    <property type="evidence" value="ECO:0007669"/>
    <property type="project" value="UniProtKB-ARBA"/>
</dbReference>
<feature type="repeat" description="ANK" evidence="8">
    <location>
        <begin position="349"/>
        <end position="381"/>
    </location>
</feature>
<evidence type="ECO:0000313" key="13">
    <source>
        <dbReference type="Ensembl" id="ENSACOP00000015979.1"/>
    </source>
</evidence>
<feature type="coiled-coil region" evidence="10">
    <location>
        <begin position="632"/>
        <end position="704"/>
    </location>
</feature>
<feature type="region of interest" description="Disordered" evidence="11">
    <location>
        <begin position="1421"/>
        <end position="1461"/>
    </location>
</feature>
<dbReference type="InterPro" id="IPR047374">
    <property type="entry name" value="KH-I_ANKHD1"/>
</dbReference>
<feature type="repeat" description="ANK" evidence="8">
    <location>
        <begin position="382"/>
        <end position="414"/>
    </location>
</feature>
<comment type="subcellular location">
    <subcellularLocation>
        <location evidence="1">Cytoplasm</location>
    </subcellularLocation>
</comment>
<feature type="region of interest" description="Disordered" evidence="11">
    <location>
        <begin position="1899"/>
        <end position="1957"/>
    </location>
</feature>
<evidence type="ECO:0000256" key="11">
    <source>
        <dbReference type="SAM" id="MobiDB-lite"/>
    </source>
</evidence>